<sequence length="127" mass="13724">MGSSQHMTLAFLEFDCSEDSEGVVCWDALAQPAARHTPALLQEVTQLLAWAHRFGPQAPGPIEDGADWDFDLHIRCGNAPITAHWNSADQALALSPTPSAKDEITLSLSISGTAAFAQAFREHWNAP</sequence>
<comment type="caution">
    <text evidence="1">The sequence shown here is derived from an EMBL/GenBank/DDBJ whole genome shotgun (WGS) entry which is preliminary data.</text>
</comment>
<keyword evidence="2" id="KW-1185">Reference proteome</keyword>
<proteinExistence type="predicted"/>
<evidence type="ECO:0000313" key="2">
    <source>
        <dbReference type="Proteomes" id="UP001431902"/>
    </source>
</evidence>
<evidence type="ECO:0000313" key="1">
    <source>
        <dbReference type="EMBL" id="MDI9232385.1"/>
    </source>
</evidence>
<accession>A0ABT6X2N9</accession>
<organism evidence="1 2">
    <name type="scientific">Limnohabitans lacus</name>
    <dbReference type="NCBI Taxonomy" id="3045173"/>
    <lineage>
        <taxon>Bacteria</taxon>
        <taxon>Pseudomonadati</taxon>
        <taxon>Pseudomonadota</taxon>
        <taxon>Betaproteobacteria</taxon>
        <taxon>Burkholderiales</taxon>
        <taxon>Comamonadaceae</taxon>
        <taxon>Limnohabitans</taxon>
    </lineage>
</organism>
<dbReference type="EMBL" id="JASGBH010000001">
    <property type="protein sequence ID" value="MDI9232385.1"/>
    <property type="molecule type" value="Genomic_DNA"/>
</dbReference>
<protein>
    <submittedName>
        <fullName evidence="1">Uncharacterized protein</fullName>
    </submittedName>
</protein>
<name>A0ABT6X2N9_9BURK</name>
<reference evidence="1" key="1">
    <citation type="submission" date="2023-05" db="EMBL/GenBank/DDBJ databases">
        <title>Limnohabitans sp. strain HM2-2 Genome sequencing and assembly.</title>
        <authorList>
            <person name="Jung Y."/>
        </authorList>
    </citation>
    <scope>NUCLEOTIDE SEQUENCE</scope>
    <source>
        <strain evidence="1">HM2-2</strain>
    </source>
</reference>
<dbReference type="RefSeq" id="WP_283222798.1">
    <property type="nucleotide sequence ID" value="NZ_JASGBH010000001.1"/>
</dbReference>
<dbReference type="Proteomes" id="UP001431902">
    <property type="component" value="Unassembled WGS sequence"/>
</dbReference>
<gene>
    <name evidence="1" type="ORF">QLQ16_00875</name>
</gene>